<evidence type="ECO:0000313" key="2">
    <source>
        <dbReference type="Proteomes" id="UP000662770"/>
    </source>
</evidence>
<name>A0ABX7QPE4_9GAMM</name>
<accession>A0ABX7QPE4</accession>
<dbReference type="EMBL" id="CP071503">
    <property type="protein sequence ID" value="QSX33342.1"/>
    <property type="molecule type" value="Genomic_DNA"/>
</dbReference>
<organism evidence="1 2">
    <name type="scientific">Shewanella avicenniae</name>
    <dbReference type="NCBI Taxonomy" id="2814294"/>
    <lineage>
        <taxon>Bacteria</taxon>
        <taxon>Pseudomonadati</taxon>
        <taxon>Pseudomonadota</taxon>
        <taxon>Gammaproteobacteria</taxon>
        <taxon>Alteromonadales</taxon>
        <taxon>Shewanellaceae</taxon>
        <taxon>Shewanella</taxon>
    </lineage>
</organism>
<gene>
    <name evidence="1" type="ORF">JYB87_16725</name>
</gene>
<reference evidence="1 2" key="1">
    <citation type="submission" date="2021-03" db="EMBL/GenBank/DDBJ databases">
        <title>Novel species identification of genus Shewanella.</title>
        <authorList>
            <person name="Liu G."/>
            <person name="Zhang Q."/>
        </authorList>
    </citation>
    <scope>NUCLEOTIDE SEQUENCE [LARGE SCALE GENOMIC DNA]</scope>
    <source>
        <strain evidence="1 2">FJAT-51800</strain>
    </source>
</reference>
<proteinExistence type="predicted"/>
<dbReference type="RefSeq" id="WP_207354575.1">
    <property type="nucleotide sequence ID" value="NZ_CP071503.1"/>
</dbReference>
<keyword evidence="2" id="KW-1185">Reference proteome</keyword>
<sequence length="59" mass="6826">MMHANNRQEPDSYTVHPLSAQHLQEKLTYLLQLSCFWLVLGSYIVPLCKQKISQALNPQ</sequence>
<dbReference type="Proteomes" id="UP000662770">
    <property type="component" value="Chromosome"/>
</dbReference>
<evidence type="ECO:0000313" key="1">
    <source>
        <dbReference type="EMBL" id="QSX33342.1"/>
    </source>
</evidence>
<protein>
    <submittedName>
        <fullName evidence="1">Uncharacterized protein</fullName>
    </submittedName>
</protein>